<dbReference type="PANTHER" id="PTHR11709">
    <property type="entry name" value="MULTI-COPPER OXIDASE"/>
    <property type="match status" value="1"/>
</dbReference>
<dbReference type="Proteomes" id="UP001652623">
    <property type="component" value="Chromosome 6"/>
</dbReference>
<evidence type="ECO:0000259" key="2">
    <source>
        <dbReference type="Pfam" id="PF07731"/>
    </source>
</evidence>
<organism evidence="3 4">
    <name type="scientific">Ziziphus jujuba</name>
    <name type="common">Chinese jujube</name>
    <name type="synonym">Ziziphus sativa</name>
    <dbReference type="NCBI Taxonomy" id="326968"/>
    <lineage>
        <taxon>Eukaryota</taxon>
        <taxon>Viridiplantae</taxon>
        <taxon>Streptophyta</taxon>
        <taxon>Embryophyta</taxon>
        <taxon>Tracheophyta</taxon>
        <taxon>Spermatophyta</taxon>
        <taxon>Magnoliopsida</taxon>
        <taxon>eudicotyledons</taxon>
        <taxon>Gunneridae</taxon>
        <taxon>Pentapetalae</taxon>
        <taxon>rosids</taxon>
        <taxon>fabids</taxon>
        <taxon>Rosales</taxon>
        <taxon>Rhamnaceae</taxon>
        <taxon>Paliureae</taxon>
        <taxon>Ziziphus</taxon>
    </lineage>
</organism>
<dbReference type="RefSeq" id="XP_024934447.3">
    <property type="nucleotide sequence ID" value="XM_025078679.3"/>
</dbReference>
<dbReference type="KEGG" id="zju:107430710"/>
<feature type="domain" description="Plastocyanin-like" evidence="2">
    <location>
        <begin position="31"/>
        <end position="99"/>
    </location>
</feature>
<dbReference type="InterPro" id="IPR008972">
    <property type="entry name" value="Cupredoxin"/>
</dbReference>
<keyword evidence="3" id="KW-1185">Reference proteome</keyword>
<dbReference type="InterPro" id="IPR011706">
    <property type="entry name" value="Cu-oxidase_C"/>
</dbReference>
<gene>
    <name evidence="4" type="primary">LOC107430710</name>
</gene>
<proteinExistence type="inferred from homology"/>
<evidence type="ECO:0000313" key="3">
    <source>
        <dbReference type="Proteomes" id="UP001652623"/>
    </source>
</evidence>
<evidence type="ECO:0000256" key="1">
    <source>
        <dbReference type="ARBA" id="ARBA00010609"/>
    </source>
</evidence>
<dbReference type="SUPFAM" id="SSF49503">
    <property type="entry name" value="Cupredoxins"/>
    <property type="match status" value="1"/>
</dbReference>
<sequence>MNNESFQLPNALSLLDASFFNVSGIYTSDLPDQPSVKFDCTKLNPSTDPLRLLTQKSTKLKKLKFNSTVEIVFQNTAILGIQSHPMRLHGFNFHVRAQGCMVRTLPSGSSLAVGPGCGFRGREWTHTIFYAASTAT</sequence>
<comment type="similarity">
    <text evidence="1">Belongs to the multicopper oxidase family.</text>
</comment>
<accession>A0A6P6GK13</accession>
<dbReference type="GO" id="GO:0005507">
    <property type="term" value="F:copper ion binding"/>
    <property type="evidence" value="ECO:0007669"/>
    <property type="project" value="InterPro"/>
</dbReference>
<name>A0A6P6GK13_ZIZJJ</name>
<dbReference type="GeneID" id="107430710"/>
<dbReference type="InterPro" id="IPR045087">
    <property type="entry name" value="Cu-oxidase_fam"/>
</dbReference>
<reference evidence="4" key="1">
    <citation type="submission" date="2025-08" db="UniProtKB">
        <authorList>
            <consortium name="RefSeq"/>
        </authorList>
    </citation>
    <scope>IDENTIFICATION</scope>
    <source>
        <tissue evidence="4">Seedling</tissue>
    </source>
</reference>
<dbReference type="GO" id="GO:0016491">
    <property type="term" value="F:oxidoreductase activity"/>
    <property type="evidence" value="ECO:0007669"/>
    <property type="project" value="InterPro"/>
</dbReference>
<dbReference type="PANTHER" id="PTHR11709:SF312">
    <property type="entry name" value="LACCASE"/>
    <property type="match status" value="1"/>
</dbReference>
<dbReference type="Pfam" id="PF07731">
    <property type="entry name" value="Cu-oxidase_2"/>
    <property type="match status" value="1"/>
</dbReference>
<protein>
    <submittedName>
        <fullName evidence="4">Laccase-7 isoform X1</fullName>
    </submittedName>
</protein>
<dbReference type="AlphaFoldDB" id="A0A6P6GK13"/>
<evidence type="ECO:0000313" key="4">
    <source>
        <dbReference type="RefSeq" id="XP_024934447.3"/>
    </source>
</evidence>
<dbReference type="Gene3D" id="2.60.40.420">
    <property type="entry name" value="Cupredoxins - blue copper proteins"/>
    <property type="match status" value="1"/>
</dbReference>